<dbReference type="UniPathway" id="UPA00391"/>
<evidence type="ECO:0000256" key="7">
    <source>
        <dbReference type="PIRSR" id="PIRSR006113-2"/>
    </source>
</evidence>
<dbReference type="Pfam" id="PF01242">
    <property type="entry name" value="PTPS"/>
    <property type="match status" value="1"/>
</dbReference>
<feature type="active site" description="Charge relay system" evidence="6">
    <location>
        <position position="67"/>
    </location>
</feature>
<evidence type="ECO:0000256" key="3">
    <source>
        <dbReference type="ARBA" id="ARBA00018141"/>
    </source>
</evidence>
<dbReference type="PANTHER" id="PTHR12589:SF8">
    <property type="entry name" value="6-CARBOXY-5,6,7,8-TETRAHYDROPTERIN SYNTHASE"/>
    <property type="match status" value="1"/>
</dbReference>
<dbReference type="GO" id="GO:0008616">
    <property type="term" value="P:tRNA queuosine(34) biosynthetic process"/>
    <property type="evidence" value="ECO:0007669"/>
    <property type="project" value="UniProtKB-KW"/>
</dbReference>
<evidence type="ECO:0000313" key="8">
    <source>
        <dbReference type="EMBL" id="CBX27633.1"/>
    </source>
</evidence>
<feature type="binding site" evidence="7">
    <location>
        <position position="29"/>
    </location>
    <ligand>
        <name>Zn(2+)</name>
        <dbReference type="ChEBI" id="CHEBI:29105"/>
    </ligand>
</feature>
<keyword evidence="5 7" id="KW-0479">Metal-binding</keyword>
<comment type="pathway">
    <text evidence="1 5">Purine metabolism; 7-cyano-7-deazaguanine biosynthesis.</text>
</comment>
<accession>E1YAN9</accession>
<keyword evidence="5" id="KW-0456">Lyase</keyword>
<dbReference type="InterPro" id="IPR007115">
    <property type="entry name" value="6-PTP_synth/QueD"/>
</dbReference>
<dbReference type="GO" id="GO:0070497">
    <property type="term" value="F:6-carboxytetrahydropterin synthase activity"/>
    <property type="evidence" value="ECO:0007669"/>
    <property type="project" value="UniProtKB-EC"/>
</dbReference>
<dbReference type="GO" id="GO:0046872">
    <property type="term" value="F:metal ion binding"/>
    <property type="evidence" value="ECO:0007669"/>
    <property type="project" value="UniProtKB-KW"/>
</dbReference>
<dbReference type="EMBL" id="FR695866">
    <property type="protein sequence ID" value="CBX27633.1"/>
    <property type="molecule type" value="Genomic_DNA"/>
</dbReference>
<gene>
    <name evidence="8" type="ORF">N47_H24550</name>
</gene>
<feature type="active site" description="Proton acceptor" evidence="6">
    <location>
        <position position="23"/>
    </location>
</feature>
<reference evidence="8" key="1">
    <citation type="journal article" date="2011" name="Environ. Microbiol.">
        <title>Genomic insights into the metabolic potential of the polycyclic aromatic hydrocarbon degrading sulfate-reducing Deltaproteobacterium N47.</title>
        <authorList>
            <person name="Bergmann F."/>
            <person name="Selesi D."/>
            <person name="Weinmaier T."/>
            <person name="Tischler P."/>
            <person name="Rattei T."/>
            <person name="Meckenstock R.U."/>
        </authorList>
    </citation>
    <scope>NUCLEOTIDE SEQUENCE</scope>
</reference>
<feature type="active site" description="Charge relay system" evidence="6">
    <location>
        <position position="112"/>
    </location>
</feature>
<dbReference type="EC" id="4.-.-.-" evidence="5"/>
<dbReference type="Gene3D" id="3.30.479.10">
    <property type="entry name" value="6-pyruvoyl tetrahydropterin synthase/QueD"/>
    <property type="match status" value="1"/>
</dbReference>
<keyword evidence="5 7" id="KW-0862">Zinc</keyword>
<evidence type="ECO:0000256" key="5">
    <source>
        <dbReference type="PIRNR" id="PIRNR006113"/>
    </source>
</evidence>
<evidence type="ECO:0000256" key="6">
    <source>
        <dbReference type="PIRSR" id="PIRSR006113-1"/>
    </source>
</evidence>
<name>E1YAN9_9BACT</name>
<dbReference type="NCBIfam" id="TIGR03367">
    <property type="entry name" value="queuosine_QueD"/>
    <property type="match status" value="1"/>
</dbReference>
<evidence type="ECO:0000256" key="4">
    <source>
        <dbReference type="ARBA" id="ARBA00048807"/>
    </source>
</evidence>
<feature type="binding site" evidence="7">
    <location>
        <position position="27"/>
    </location>
    <ligand>
        <name>Zn(2+)</name>
        <dbReference type="ChEBI" id="CHEBI:29105"/>
    </ligand>
</feature>
<comment type="similarity">
    <text evidence="2 5">Belongs to the PTPS family. QueD subfamily.</text>
</comment>
<organism evidence="8">
    <name type="scientific">uncultured Desulfobacterium sp</name>
    <dbReference type="NCBI Taxonomy" id="201089"/>
    <lineage>
        <taxon>Bacteria</taxon>
        <taxon>Pseudomonadati</taxon>
        <taxon>Thermodesulfobacteriota</taxon>
        <taxon>Desulfobacteria</taxon>
        <taxon>Desulfobacterales</taxon>
        <taxon>Desulfobacteriaceae</taxon>
        <taxon>Desulfobacterium</taxon>
        <taxon>environmental samples</taxon>
    </lineage>
</organism>
<protein>
    <recommendedName>
        <fullName evidence="3 5">6-carboxy-5,6,7,8-tetrahydropterin synthase</fullName>
        <ecNumber evidence="5">4.-.-.-</ecNumber>
    </recommendedName>
</protein>
<proteinExistence type="inferred from homology"/>
<dbReference type="PANTHER" id="PTHR12589">
    <property type="entry name" value="PYRUVOYL TETRAHYDROBIOPTERIN SYNTHASE"/>
    <property type="match status" value="1"/>
</dbReference>
<comment type="catalytic activity">
    <reaction evidence="4 5">
        <text>7,8-dihydroneopterin 3'-triphosphate + H2O = 6-carboxy-5,6,7,8-tetrahydropterin + triphosphate + acetaldehyde + 2 H(+)</text>
        <dbReference type="Rhea" id="RHEA:27966"/>
        <dbReference type="ChEBI" id="CHEBI:15343"/>
        <dbReference type="ChEBI" id="CHEBI:15377"/>
        <dbReference type="ChEBI" id="CHEBI:15378"/>
        <dbReference type="ChEBI" id="CHEBI:18036"/>
        <dbReference type="ChEBI" id="CHEBI:58462"/>
        <dbReference type="ChEBI" id="CHEBI:61032"/>
        <dbReference type="EC" id="4.1.2.50"/>
    </reaction>
</comment>
<evidence type="ECO:0000256" key="2">
    <source>
        <dbReference type="ARBA" id="ARBA00008900"/>
    </source>
</evidence>
<evidence type="ECO:0000256" key="1">
    <source>
        <dbReference type="ARBA" id="ARBA00005061"/>
    </source>
</evidence>
<comment type="cofactor">
    <cofactor evidence="5 7">
        <name>Zn(2+)</name>
        <dbReference type="ChEBI" id="CHEBI:29105"/>
    </cofactor>
    <text evidence="5 7">Binds 1 zinc ion per subunit.</text>
</comment>
<keyword evidence="5" id="KW-0671">Queuosine biosynthesis</keyword>
<dbReference type="InterPro" id="IPR038418">
    <property type="entry name" value="6-PTP_synth/QueD_sf"/>
</dbReference>
<sequence>MFELKIITNFAAAHQLKLVAEKCENLHGHNWKIEACVTGDKLNDAGVVIDFGNLKIILSEIIAELDHKFLNDLEWFKGLNPSSETIAVRIAQELENRIDDPAVKVSSVTAWESDDACAKYICP</sequence>
<dbReference type="PIRSF" id="PIRSF006113">
    <property type="entry name" value="PTP_synth"/>
    <property type="match status" value="1"/>
</dbReference>
<feature type="binding site" evidence="7">
    <location>
        <position position="14"/>
    </location>
    <ligand>
        <name>Zn(2+)</name>
        <dbReference type="ChEBI" id="CHEBI:29105"/>
    </ligand>
</feature>
<dbReference type="SUPFAM" id="SSF55620">
    <property type="entry name" value="Tetrahydrobiopterin biosynthesis enzymes-like"/>
    <property type="match status" value="1"/>
</dbReference>
<dbReference type="AlphaFoldDB" id="E1YAN9"/>